<feature type="signal peptide" evidence="9">
    <location>
        <begin position="1"/>
        <end position="20"/>
    </location>
</feature>
<evidence type="ECO:0000259" key="10">
    <source>
        <dbReference type="PROSITE" id="PS51534"/>
    </source>
</evidence>
<evidence type="ECO:0000256" key="7">
    <source>
        <dbReference type="ARBA" id="ARBA00023170"/>
    </source>
</evidence>
<keyword evidence="4 9" id="KW-0732">Signal</keyword>
<comment type="subcellular location">
    <subcellularLocation>
        <location evidence="1">Cell membrane</location>
        <topology evidence="1">Single-pass type I membrane protein</topology>
    </subcellularLocation>
</comment>
<accession>A0A673AE85</accession>
<dbReference type="InParanoid" id="A0A673AE85"/>
<dbReference type="GO" id="GO:0005886">
    <property type="term" value="C:plasma membrane"/>
    <property type="evidence" value="ECO:0007669"/>
    <property type="project" value="UniProtKB-SubCell"/>
</dbReference>
<protein>
    <recommendedName>
        <fullName evidence="10">SEFIR domain-containing protein</fullName>
    </recommendedName>
</protein>
<feature type="chain" id="PRO_5025336741" description="SEFIR domain-containing protein" evidence="9">
    <location>
        <begin position="21"/>
        <end position="421"/>
    </location>
</feature>
<dbReference type="GO" id="GO:0030368">
    <property type="term" value="F:interleukin-17 receptor activity"/>
    <property type="evidence" value="ECO:0007669"/>
    <property type="project" value="InterPro"/>
</dbReference>
<dbReference type="Gene3D" id="2.60.40.2160">
    <property type="entry name" value="Interleukin-17 receptor A/B, fibronectin-III-like domain 1"/>
    <property type="match status" value="1"/>
</dbReference>
<evidence type="ECO:0000256" key="5">
    <source>
        <dbReference type="ARBA" id="ARBA00022989"/>
    </source>
</evidence>
<keyword evidence="7" id="KW-0675">Receptor</keyword>
<reference evidence="11" key="3">
    <citation type="submission" date="2025-09" db="UniProtKB">
        <authorList>
            <consortium name="Ensembl"/>
        </authorList>
    </citation>
    <scope>IDENTIFICATION</scope>
</reference>
<dbReference type="RefSeq" id="XP_029995146.1">
    <property type="nucleotide sequence ID" value="XM_030139286.1"/>
</dbReference>
<dbReference type="InterPro" id="IPR039465">
    <property type="entry name" value="IL-17_rcpt-like"/>
</dbReference>
<dbReference type="InterPro" id="IPR038683">
    <property type="entry name" value="IL17RA/B_FnIII-like_1_sf"/>
</dbReference>
<evidence type="ECO:0000256" key="9">
    <source>
        <dbReference type="SAM" id="SignalP"/>
    </source>
</evidence>
<dbReference type="Gene3D" id="3.40.50.11530">
    <property type="match status" value="1"/>
</dbReference>
<dbReference type="GeneID" id="115422761"/>
<dbReference type="AlphaFoldDB" id="A0A673AE85"/>
<proteinExistence type="predicted"/>
<keyword evidence="12" id="KW-1185">Reference proteome</keyword>
<dbReference type="OrthoDB" id="8963084at2759"/>
<dbReference type="PROSITE" id="PS51534">
    <property type="entry name" value="SEFIR"/>
    <property type="match status" value="1"/>
</dbReference>
<evidence type="ECO:0000313" key="12">
    <source>
        <dbReference type="Proteomes" id="UP000472271"/>
    </source>
</evidence>
<evidence type="ECO:0000256" key="2">
    <source>
        <dbReference type="ARBA" id="ARBA00022475"/>
    </source>
</evidence>
<organism evidence="11 12">
    <name type="scientific">Sphaeramia orbicularis</name>
    <name type="common">orbiculate cardinalfish</name>
    <dbReference type="NCBI Taxonomy" id="375764"/>
    <lineage>
        <taxon>Eukaryota</taxon>
        <taxon>Metazoa</taxon>
        <taxon>Chordata</taxon>
        <taxon>Craniata</taxon>
        <taxon>Vertebrata</taxon>
        <taxon>Euteleostomi</taxon>
        <taxon>Actinopterygii</taxon>
        <taxon>Neopterygii</taxon>
        <taxon>Teleostei</taxon>
        <taxon>Neoteleostei</taxon>
        <taxon>Acanthomorphata</taxon>
        <taxon>Gobiaria</taxon>
        <taxon>Kurtiformes</taxon>
        <taxon>Apogonoidei</taxon>
        <taxon>Apogonidae</taxon>
        <taxon>Apogoninae</taxon>
        <taxon>Sphaeramia</taxon>
    </lineage>
</organism>
<feature type="domain" description="SEFIR" evidence="10">
    <location>
        <begin position="222"/>
        <end position="370"/>
    </location>
</feature>
<evidence type="ECO:0000313" key="11">
    <source>
        <dbReference type="Ensembl" id="ENSSORP00005027586.1"/>
    </source>
</evidence>
<dbReference type="Ensembl" id="ENSSORT00005028375.1">
    <property type="protein sequence ID" value="ENSSORP00005027586.1"/>
    <property type="gene ID" value="ENSSORG00005013174.1"/>
</dbReference>
<dbReference type="PANTHER" id="PTHR15583">
    <property type="entry name" value="INTERLEUKIN-17 RECEPTOR"/>
    <property type="match status" value="1"/>
</dbReference>
<sequence length="421" mass="46509">MMWSFSLISLLCGAIVLVISHDIALDCHDFEGVLNRYNVSPSKLGDLRGHSVTLNGINMLNISWAVNIDATIKHLEATHIRFPGKDVLCKYIPPLGKANISETLKQVWFNYLTKAEIGHNLIQAANTPLPQYEGGPVYLRVNIRVFPKPFRAVKSTVAPTPPMTISTPVIPHRNNHRELLAIFGGLSGLMLLISCFFIYKNCFVSFTPALGYKGAATSPVVSVPVLMVYPAENSTFQSAVVALADFLQQHGSCSVAIDIWQQGNIAKLGPMRWLAGQVKAAERVLIVCPQPGLSPPTLDFPGPSIPAAAQDLYSLILNMVASNAKSSTELAKYWVVELGEQRDRKSGNLALELRSCKRFCLMKDLNKLFRSLHGQRQDKMETMSGVFFRPRITFDEKNAGTLRAAVQKLSGHQPRIVRETE</sequence>
<evidence type="ECO:0000256" key="3">
    <source>
        <dbReference type="ARBA" id="ARBA00022692"/>
    </source>
</evidence>
<keyword evidence="6" id="KW-0472">Membrane</keyword>
<reference evidence="11" key="1">
    <citation type="submission" date="2019-06" db="EMBL/GenBank/DDBJ databases">
        <authorList>
            <consortium name="Wellcome Sanger Institute Data Sharing"/>
        </authorList>
    </citation>
    <scope>NUCLEOTIDE SEQUENCE [LARGE SCALE GENOMIC DNA]</scope>
</reference>
<evidence type="ECO:0000256" key="1">
    <source>
        <dbReference type="ARBA" id="ARBA00004251"/>
    </source>
</evidence>
<evidence type="ECO:0000256" key="6">
    <source>
        <dbReference type="ARBA" id="ARBA00023136"/>
    </source>
</evidence>
<keyword evidence="3" id="KW-0812">Transmembrane</keyword>
<keyword evidence="5" id="KW-1133">Transmembrane helix</keyword>
<dbReference type="Proteomes" id="UP000472271">
    <property type="component" value="Chromosome 7"/>
</dbReference>
<evidence type="ECO:0000256" key="4">
    <source>
        <dbReference type="ARBA" id="ARBA00022729"/>
    </source>
</evidence>
<dbReference type="PANTHER" id="PTHR15583:SF11">
    <property type="entry name" value="INTERLEUKIN-17 RECEPTOR B"/>
    <property type="match status" value="1"/>
</dbReference>
<evidence type="ECO:0000256" key="8">
    <source>
        <dbReference type="ARBA" id="ARBA00023180"/>
    </source>
</evidence>
<dbReference type="Pfam" id="PF08357">
    <property type="entry name" value="SEFIR"/>
    <property type="match status" value="1"/>
</dbReference>
<gene>
    <name evidence="11" type="primary">il17rb</name>
</gene>
<keyword evidence="8" id="KW-0325">Glycoprotein</keyword>
<reference evidence="11" key="2">
    <citation type="submission" date="2025-08" db="UniProtKB">
        <authorList>
            <consortium name="Ensembl"/>
        </authorList>
    </citation>
    <scope>IDENTIFICATION</scope>
</reference>
<keyword evidence="2" id="KW-1003">Cell membrane</keyword>
<dbReference type="InterPro" id="IPR013568">
    <property type="entry name" value="SEFIR_dom"/>
</dbReference>
<name>A0A673AE85_9TELE</name>
<dbReference type="CTD" id="55540"/>